<dbReference type="GO" id="GO:0000976">
    <property type="term" value="F:transcription cis-regulatory region binding"/>
    <property type="evidence" value="ECO:0007669"/>
    <property type="project" value="TreeGrafter"/>
</dbReference>
<evidence type="ECO:0000313" key="10">
    <source>
        <dbReference type="Proteomes" id="UP001154329"/>
    </source>
</evidence>
<protein>
    <recommendedName>
        <fullName evidence="6">Period circadian protein</fullName>
    </recommendedName>
</protein>
<keyword evidence="3" id="KW-0677">Repeat</keyword>
<dbReference type="GO" id="GO:0032922">
    <property type="term" value="P:circadian regulation of gene expression"/>
    <property type="evidence" value="ECO:0007669"/>
    <property type="project" value="TreeGrafter"/>
</dbReference>
<evidence type="ECO:0000256" key="4">
    <source>
        <dbReference type="ARBA" id="ARBA00023108"/>
    </source>
</evidence>
<dbReference type="PANTHER" id="PTHR11269">
    <property type="entry name" value="PERIOD CIRCADIAN PROTEIN"/>
    <property type="match status" value="1"/>
</dbReference>
<dbReference type="InterPro" id="IPR035965">
    <property type="entry name" value="PAS-like_dom_sf"/>
</dbReference>
<feature type="compositionally biased region" description="Polar residues" evidence="7">
    <location>
        <begin position="88"/>
        <end position="97"/>
    </location>
</feature>
<keyword evidence="5" id="KW-0539">Nucleus</keyword>
<dbReference type="Pfam" id="PF12114">
    <property type="entry name" value="Period_C"/>
    <property type="match status" value="1"/>
</dbReference>
<feature type="region of interest" description="Disordered" evidence="7">
    <location>
        <begin position="108"/>
        <end position="127"/>
    </location>
</feature>
<feature type="domain" description="PAS" evidence="8">
    <location>
        <begin position="387"/>
        <end position="431"/>
    </location>
</feature>
<evidence type="ECO:0000256" key="1">
    <source>
        <dbReference type="ARBA" id="ARBA00004123"/>
    </source>
</evidence>
<dbReference type="InterPro" id="IPR000014">
    <property type="entry name" value="PAS"/>
</dbReference>
<evidence type="ECO:0000313" key="9">
    <source>
        <dbReference type="EMBL" id="CAH1738262.1"/>
    </source>
</evidence>
<dbReference type="InterPro" id="IPR022728">
    <property type="entry name" value="Period_circadian-like_C"/>
</dbReference>
<gene>
    <name evidence="9" type="ORF">APHIGO_LOCUS11643</name>
</gene>
<dbReference type="PANTHER" id="PTHR11269:SF16">
    <property type="entry name" value="PERIOD CIRCADIAN PROTEIN"/>
    <property type="match status" value="1"/>
</dbReference>
<evidence type="ECO:0000256" key="3">
    <source>
        <dbReference type="ARBA" id="ARBA00022737"/>
    </source>
</evidence>
<keyword evidence="4" id="KW-0090">Biological rhythms</keyword>
<keyword evidence="2" id="KW-0597">Phosphoprotein</keyword>
<dbReference type="GO" id="GO:0000122">
    <property type="term" value="P:negative regulation of transcription by RNA polymerase II"/>
    <property type="evidence" value="ECO:0007669"/>
    <property type="project" value="TreeGrafter"/>
</dbReference>
<evidence type="ECO:0000256" key="2">
    <source>
        <dbReference type="ARBA" id="ARBA00022553"/>
    </source>
</evidence>
<feature type="compositionally biased region" description="Polar residues" evidence="7">
    <location>
        <begin position="66"/>
        <end position="80"/>
    </location>
</feature>
<name>A0A9P0NNG7_APHGO</name>
<feature type="domain" description="PAS" evidence="8">
    <location>
        <begin position="207"/>
        <end position="282"/>
    </location>
</feature>
<evidence type="ECO:0000256" key="5">
    <source>
        <dbReference type="ARBA" id="ARBA00023242"/>
    </source>
</evidence>
<dbReference type="Proteomes" id="UP001154329">
    <property type="component" value="Chromosome 4"/>
</dbReference>
<dbReference type="PROSITE" id="PS50112">
    <property type="entry name" value="PAS"/>
    <property type="match status" value="2"/>
</dbReference>
<evidence type="ECO:0000256" key="7">
    <source>
        <dbReference type="SAM" id="MobiDB-lite"/>
    </source>
</evidence>
<dbReference type="CDD" id="cd00130">
    <property type="entry name" value="PAS"/>
    <property type="match status" value="2"/>
</dbReference>
<proteinExistence type="predicted"/>
<dbReference type="AlphaFoldDB" id="A0A9P0NNG7"/>
<dbReference type="SUPFAM" id="SSF55785">
    <property type="entry name" value="PYP-like sensor domain (PAS domain)"/>
    <property type="match status" value="2"/>
</dbReference>
<sequence length="1107" mass="126073">MVVPPNDFDHSSCSFVTTLSSLLDRTKMEESQSFSVNQTRADYDSGYSCTSTQSKSSDKSRHPGLSTESSFEEQNSTILTTDKDGEMSTLNSKPAEQSNQTILRGLNTVTNQNPTDTCSKSKQKNSTAFKPQTNQLFNVDDSMSKMESDDLKNLNNDIKVDHNQENTFLQLSYLCQSYRDLNQTNSTSNSNNSVTIIDTVLKVLNDHDLQFKEIIESNEVKNDSFGVVVSMANGLIINISNSIHKSMGYSKEMWKDRAFIDFIHPNDRITFVNYMTSILIDPCTISRGDGVSTVTYLRPKTNDGFYCNMGYSKSENENYYQVCKLTITFKDLSYVSTTPYSEQMARPQLVLVVKAQIIHSAYKCSEEKIENPIQFITKHNALFEWCYVDKFITSYFGYLPQNIIGRSIFDYYCIEDLTTIKEIHANLIKSKSISLKGNPYRFKCQNGDFAVVQTEWSNFVNPWSDRVEFVIGKHKIIQGPINPDVTTLADNTITEDIAIKDNYEFNEAPKEFEKITNENKEVAEVSYDTNQTIDTNSKQQISMEYKNFTPCMNCFVHPSVQVPLNVEVPPEMSGNYSNNDSLHLFQNTNYESKSSSDTLLSYTELNYNDNIQRFFNSNLKTNSSEESNCSKKFAAREVTSYETDANKVQPDTISLYQSGTPVSNMIITQNSPSYESEQNASKNCQLTQKMLLRHNEKMECDLVKQHKKNKSSKKQNLSNQAIHISDIAHGMKRKNSTVNENKSCKLSKRKCLSNISSPTNVAQPQPIEYQDIPTTPTVARSTQIRSFCQITRDSQTMTDLPLRQPLPSSCQKLILPPQALIVPCQPFIYNVPLSNNVMPVQPTCNLMDEKIGNIQETVSDKLQSCMPCDITENSQLLHVQQQLHIGQLYQNIENKIEAPIISKKNDQNIRKKTKTTQVSQEEIIMSSDSDCKKETGSLRSSSGWMYEDSSYYSSSLRDKTDSSEREDFPLLNIFERTNCSHQLIKKQPFWMEDIVSTPDLVYRYQMDYGDKNEVLRKDINTLNTFTQPLLVSEQLKQLCVEIDVNGSSKTSYFEDGTSSSSDGDECYISIGKNKRRRIDFCRMAMIYEENALIPPPTSPRNKFICIL</sequence>
<keyword evidence="10" id="KW-1185">Reference proteome</keyword>
<comment type="subcellular location">
    <subcellularLocation>
        <location evidence="1">Nucleus</location>
    </subcellularLocation>
</comment>
<accession>A0A9P0NNG7</accession>
<feature type="region of interest" description="Disordered" evidence="7">
    <location>
        <begin position="29"/>
        <end position="97"/>
    </location>
</feature>
<dbReference type="InterPro" id="IPR050760">
    <property type="entry name" value="Period_circadian_regulator"/>
</dbReference>
<reference evidence="9" key="1">
    <citation type="submission" date="2022-02" db="EMBL/GenBank/DDBJ databases">
        <authorList>
            <person name="King R."/>
        </authorList>
    </citation>
    <scope>NUCLEOTIDE SEQUENCE</scope>
</reference>
<dbReference type="EMBL" id="OU899037">
    <property type="protein sequence ID" value="CAH1738262.1"/>
    <property type="molecule type" value="Genomic_DNA"/>
</dbReference>
<dbReference type="GO" id="GO:0005737">
    <property type="term" value="C:cytoplasm"/>
    <property type="evidence" value="ECO:0007669"/>
    <property type="project" value="TreeGrafter"/>
</dbReference>
<evidence type="ECO:0000259" key="8">
    <source>
        <dbReference type="PROSITE" id="PS50112"/>
    </source>
</evidence>
<dbReference type="GO" id="GO:0043153">
    <property type="term" value="P:entrainment of circadian clock by photoperiod"/>
    <property type="evidence" value="ECO:0007669"/>
    <property type="project" value="TreeGrafter"/>
</dbReference>
<dbReference type="GO" id="GO:0001222">
    <property type="term" value="F:transcription corepressor binding"/>
    <property type="evidence" value="ECO:0007669"/>
    <property type="project" value="TreeGrafter"/>
</dbReference>
<reference evidence="9" key="2">
    <citation type="submission" date="2022-10" db="EMBL/GenBank/DDBJ databases">
        <authorList>
            <consortium name="ENA_rothamsted_submissions"/>
            <consortium name="culmorum"/>
            <person name="King R."/>
        </authorList>
    </citation>
    <scope>NUCLEOTIDE SEQUENCE</scope>
</reference>
<feature type="compositionally biased region" description="Polar residues" evidence="7">
    <location>
        <begin position="31"/>
        <end position="40"/>
    </location>
</feature>
<evidence type="ECO:0000256" key="6">
    <source>
        <dbReference type="ARBA" id="ARBA00040849"/>
    </source>
</evidence>
<dbReference type="Pfam" id="PF14598">
    <property type="entry name" value="PAS_11"/>
    <property type="match status" value="1"/>
</dbReference>
<dbReference type="GO" id="GO:0005634">
    <property type="term" value="C:nucleus"/>
    <property type="evidence" value="ECO:0007669"/>
    <property type="project" value="UniProtKB-SubCell"/>
</dbReference>
<organism evidence="9 10">
    <name type="scientific">Aphis gossypii</name>
    <name type="common">Cotton aphid</name>
    <dbReference type="NCBI Taxonomy" id="80765"/>
    <lineage>
        <taxon>Eukaryota</taxon>
        <taxon>Metazoa</taxon>
        <taxon>Ecdysozoa</taxon>
        <taxon>Arthropoda</taxon>
        <taxon>Hexapoda</taxon>
        <taxon>Insecta</taxon>
        <taxon>Pterygota</taxon>
        <taxon>Neoptera</taxon>
        <taxon>Paraneoptera</taxon>
        <taxon>Hemiptera</taxon>
        <taxon>Sternorrhyncha</taxon>
        <taxon>Aphidomorpha</taxon>
        <taxon>Aphidoidea</taxon>
        <taxon>Aphididae</taxon>
        <taxon>Aphidini</taxon>
        <taxon>Aphis</taxon>
        <taxon>Aphis</taxon>
    </lineage>
</organism>
<dbReference type="Gene3D" id="3.30.450.20">
    <property type="entry name" value="PAS domain"/>
    <property type="match status" value="2"/>
</dbReference>